<evidence type="ECO:0000259" key="5">
    <source>
        <dbReference type="Pfam" id="PF02775"/>
    </source>
</evidence>
<keyword evidence="2 3" id="KW-0786">Thiamine pyrophosphate</keyword>
<evidence type="ECO:0000313" key="8">
    <source>
        <dbReference type="Proteomes" id="UP000202485"/>
    </source>
</evidence>
<dbReference type="CDD" id="cd07035">
    <property type="entry name" value="TPP_PYR_POX_like"/>
    <property type="match status" value="1"/>
</dbReference>
<evidence type="ECO:0000256" key="2">
    <source>
        <dbReference type="ARBA" id="ARBA00023052"/>
    </source>
</evidence>
<dbReference type="EC" id="2.2.1.6" evidence="7"/>
<gene>
    <name evidence="7" type="primary">alsS_1</name>
    <name evidence="7" type="ORF">RUA8715_00035</name>
</gene>
<evidence type="ECO:0000259" key="4">
    <source>
        <dbReference type="Pfam" id="PF00205"/>
    </source>
</evidence>
<dbReference type="GO" id="GO:0005948">
    <property type="term" value="C:acetolactate synthase complex"/>
    <property type="evidence" value="ECO:0007669"/>
    <property type="project" value="TreeGrafter"/>
</dbReference>
<dbReference type="GO" id="GO:0050660">
    <property type="term" value="F:flavin adenine dinucleotide binding"/>
    <property type="evidence" value="ECO:0007669"/>
    <property type="project" value="TreeGrafter"/>
</dbReference>
<dbReference type="Gene3D" id="3.40.50.1220">
    <property type="entry name" value="TPP-binding domain"/>
    <property type="match status" value="1"/>
</dbReference>
<evidence type="ECO:0000256" key="1">
    <source>
        <dbReference type="ARBA" id="ARBA00007812"/>
    </source>
</evidence>
<dbReference type="GO" id="GO:0009099">
    <property type="term" value="P:L-valine biosynthetic process"/>
    <property type="evidence" value="ECO:0007669"/>
    <property type="project" value="TreeGrafter"/>
</dbReference>
<comment type="similarity">
    <text evidence="1 3">Belongs to the TPP enzyme family.</text>
</comment>
<keyword evidence="7" id="KW-0808">Transferase</keyword>
<sequence>MKDAVHTQTAAELLIACLEANGVTCAFGVPGEETTDLIAAIDKSSIDFVLCRHEQSAAFMASVHGRLTGNPAVCLSTLGPGATNLVTGVADATLDHVPLIALTGQGARSRLGRESHQIIDLEALFAPVTKLSRTLMVADEIPQVVAEAVRLSKINKPGAVHLSLPEDLAEVPTLAEPFVAPPPAEVRPAADAVIRSARLLAEAKKPLILAGHGVIRSGTASDVRALAESLSAPLVTTFMAKGVLPPGHPLSLHSIGQPGKELASEAFDLCDLIIAFGFDPVEYPPSNISMGGKKPVLEITDVASTVDVDWPVKAALTGDLPHCIDVLAKATAERPTQSWFKGLQRRIDASLEGGPTATDAACVAPSDICQAISETLRESDVLLSGVGLHKLWVASKVQARRAGQIIIPNGLAGMGLALPGAIEAARLLDEGRVIAVCGDGDFLMNVQEMETAARLCVPVTVLVWEDNGYGLIDEKQPGAREFSFGNPDWESLARSFGWVYHDIESHSKLAPALQAAADVAVPTLLRVSVDYSADGGMPTVT</sequence>
<dbReference type="PANTHER" id="PTHR18968">
    <property type="entry name" value="THIAMINE PYROPHOSPHATE ENZYMES"/>
    <property type="match status" value="1"/>
</dbReference>
<protein>
    <submittedName>
        <fullName evidence="7">Acetolactate synthase</fullName>
        <ecNumber evidence="7">2.2.1.6</ecNumber>
    </submittedName>
</protein>
<dbReference type="InterPro" id="IPR012000">
    <property type="entry name" value="Thiamin_PyroP_enz_cen_dom"/>
</dbReference>
<reference evidence="8" key="1">
    <citation type="submission" date="2017-05" db="EMBL/GenBank/DDBJ databases">
        <authorList>
            <person name="Rodrigo-Torres L."/>
            <person name="Arahal R. D."/>
            <person name="Lucena T."/>
        </authorList>
    </citation>
    <scope>NUCLEOTIDE SEQUENCE [LARGE SCALE GENOMIC DNA]</scope>
    <source>
        <strain evidence="8">CECT 8715</strain>
    </source>
</reference>
<dbReference type="GO" id="GO:0030976">
    <property type="term" value="F:thiamine pyrophosphate binding"/>
    <property type="evidence" value="ECO:0007669"/>
    <property type="project" value="InterPro"/>
</dbReference>
<dbReference type="OrthoDB" id="4494979at2"/>
<dbReference type="SUPFAM" id="SSF52467">
    <property type="entry name" value="DHS-like NAD/FAD-binding domain"/>
    <property type="match status" value="1"/>
</dbReference>
<keyword evidence="8" id="KW-1185">Reference proteome</keyword>
<evidence type="ECO:0000256" key="3">
    <source>
        <dbReference type="RuleBase" id="RU362132"/>
    </source>
</evidence>
<dbReference type="AlphaFoldDB" id="A0A238JQ48"/>
<dbReference type="FunFam" id="3.40.50.970:FF:000007">
    <property type="entry name" value="Acetolactate synthase"/>
    <property type="match status" value="1"/>
</dbReference>
<dbReference type="GO" id="GO:0009097">
    <property type="term" value="P:isoleucine biosynthetic process"/>
    <property type="evidence" value="ECO:0007669"/>
    <property type="project" value="TreeGrafter"/>
</dbReference>
<dbReference type="GO" id="GO:0003984">
    <property type="term" value="F:acetolactate synthase activity"/>
    <property type="evidence" value="ECO:0007669"/>
    <property type="project" value="UniProtKB-EC"/>
</dbReference>
<dbReference type="InterPro" id="IPR012001">
    <property type="entry name" value="Thiamin_PyroP_enz_TPP-bd_dom"/>
</dbReference>
<dbReference type="Pfam" id="PF02776">
    <property type="entry name" value="TPP_enzyme_N"/>
    <property type="match status" value="1"/>
</dbReference>
<dbReference type="Pfam" id="PF02775">
    <property type="entry name" value="TPP_enzyme_C"/>
    <property type="match status" value="1"/>
</dbReference>
<dbReference type="SUPFAM" id="SSF52518">
    <property type="entry name" value="Thiamin diphosphate-binding fold (THDP-binding)"/>
    <property type="match status" value="2"/>
</dbReference>
<feature type="domain" description="Thiamine pyrophosphate enzyme TPP-binding" evidence="5">
    <location>
        <begin position="385"/>
        <end position="527"/>
    </location>
</feature>
<evidence type="ECO:0000259" key="6">
    <source>
        <dbReference type="Pfam" id="PF02776"/>
    </source>
</evidence>
<organism evidence="7 8">
    <name type="scientific">Ruegeria arenilitoris</name>
    <dbReference type="NCBI Taxonomy" id="1173585"/>
    <lineage>
        <taxon>Bacteria</taxon>
        <taxon>Pseudomonadati</taxon>
        <taxon>Pseudomonadota</taxon>
        <taxon>Alphaproteobacteria</taxon>
        <taxon>Rhodobacterales</taxon>
        <taxon>Roseobacteraceae</taxon>
        <taxon>Ruegeria</taxon>
    </lineage>
</organism>
<dbReference type="GO" id="GO:0000287">
    <property type="term" value="F:magnesium ion binding"/>
    <property type="evidence" value="ECO:0007669"/>
    <property type="project" value="InterPro"/>
</dbReference>
<dbReference type="Gene3D" id="3.40.50.970">
    <property type="match status" value="2"/>
</dbReference>
<feature type="domain" description="Thiamine pyrophosphate enzyme central" evidence="4">
    <location>
        <begin position="196"/>
        <end position="321"/>
    </location>
</feature>
<dbReference type="Proteomes" id="UP000202485">
    <property type="component" value="Unassembled WGS sequence"/>
</dbReference>
<dbReference type="InterPro" id="IPR045229">
    <property type="entry name" value="TPP_enz"/>
</dbReference>
<dbReference type="InterPro" id="IPR029061">
    <property type="entry name" value="THDP-binding"/>
</dbReference>
<dbReference type="PANTHER" id="PTHR18968:SF129">
    <property type="entry name" value="ACETOLACTATE SYNTHASE"/>
    <property type="match status" value="1"/>
</dbReference>
<accession>A0A238JQ48</accession>
<proteinExistence type="inferred from homology"/>
<evidence type="ECO:0000313" key="7">
    <source>
        <dbReference type="EMBL" id="SMX32808.1"/>
    </source>
</evidence>
<dbReference type="NCBIfam" id="NF006187">
    <property type="entry name" value="PRK08322.1"/>
    <property type="match status" value="1"/>
</dbReference>
<dbReference type="Pfam" id="PF00205">
    <property type="entry name" value="TPP_enzyme_M"/>
    <property type="match status" value="1"/>
</dbReference>
<dbReference type="EMBL" id="FXYG01000001">
    <property type="protein sequence ID" value="SMX32808.1"/>
    <property type="molecule type" value="Genomic_DNA"/>
</dbReference>
<dbReference type="RefSeq" id="WP_093961674.1">
    <property type="nucleotide sequence ID" value="NZ_FXYG01000001.1"/>
</dbReference>
<dbReference type="InterPro" id="IPR029035">
    <property type="entry name" value="DHS-like_NAD/FAD-binding_dom"/>
</dbReference>
<feature type="domain" description="Thiamine pyrophosphate enzyme N-terminal TPP-binding" evidence="6">
    <location>
        <begin position="9"/>
        <end position="122"/>
    </location>
</feature>
<dbReference type="InterPro" id="IPR011766">
    <property type="entry name" value="TPP_enzyme_TPP-bd"/>
</dbReference>
<name>A0A238JQ48_9RHOB</name>